<accession>A0A1A9VP66</accession>
<organism evidence="2 3">
    <name type="scientific">Glossina austeni</name>
    <name type="common">Savannah tsetse fly</name>
    <dbReference type="NCBI Taxonomy" id="7395"/>
    <lineage>
        <taxon>Eukaryota</taxon>
        <taxon>Metazoa</taxon>
        <taxon>Ecdysozoa</taxon>
        <taxon>Arthropoda</taxon>
        <taxon>Hexapoda</taxon>
        <taxon>Insecta</taxon>
        <taxon>Pterygota</taxon>
        <taxon>Neoptera</taxon>
        <taxon>Endopterygota</taxon>
        <taxon>Diptera</taxon>
        <taxon>Brachycera</taxon>
        <taxon>Muscomorpha</taxon>
        <taxon>Hippoboscoidea</taxon>
        <taxon>Glossinidae</taxon>
        <taxon>Glossina</taxon>
    </lineage>
</organism>
<dbReference type="Proteomes" id="UP000078200">
    <property type="component" value="Unassembled WGS sequence"/>
</dbReference>
<protein>
    <submittedName>
        <fullName evidence="2">Uncharacterized protein</fullName>
    </submittedName>
</protein>
<feature type="region of interest" description="Disordered" evidence="1">
    <location>
        <begin position="66"/>
        <end position="90"/>
    </location>
</feature>
<dbReference type="AlphaFoldDB" id="A0A1A9VP66"/>
<dbReference type="VEuPathDB" id="VectorBase:GAUT043208"/>
<evidence type="ECO:0000313" key="3">
    <source>
        <dbReference type="Proteomes" id="UP000078200"/>
    </source>
</evidence>
<reference evidence="2" key="1">
    <citation type="submission" date="2020-05" db="UniProtKB">
        <authorList>
            <consortium name="EnsemblMetazoa"/>
        </authorList>
    </citation>
    <scope>IDENTIFICATION</scope>
    <source>
        <strain evidence="2">TTRI</strain>
    </source>
</reference>
<keyword evidence="3" id="KW-1185">Reference proteome</keyword>
<evidence type="ECO:0000256" key="1">
    <source>
        <dbReference type="SAM" id="MobiDB-lite"/>
    </source>
</evidence>
<feature type="region of interest" description="Disordered" evidence="1">
    <location>
        <begin position="199"/>
        <end position="220"/>
    </location>
</feature>
<evidence type="ECO:0000313" key="2">
    <source>
        <dbReference type="EnsemblMetazoa" id="GAUT043208-PA"/>
    </source>
</evidence>
<sequence>MIDGTLRDHKQMITVEVYIGDVSFNLELLVLGQSADHLTLGIGFLAKAGTAITMGNTTVNITKHSEAQGPMSTHRSEQPSQPKNSKLTSQATIDNAERADVENMVRFDQPAPVKPKRGFRVRHSNIMERSPQPKRPQAHTVNPKLITASATKVTTLSHAESSKMTKANRIETTDPKSKTGNIATISTTGLEHVSNNTKKATIDRGPDAPIGAKGASSTMGKALERPAEVTNPRTMPLTASNITATAATTSPHISRPKYSTPGKVINATVRSARVFKKVQNITMCGDTSITVTASRKTSKNAKDKEYQNYKGKVANTFYVTASNTEHTSSA</sequence>
<feature type="compositionally biased region" description="Polar residues" evidence="1">
    <location>
        <begin position="70"/>
        <end position="90"/>
    </location>
</feature>
<name>A0A1A9VP66_GLOAU</name>
<proteinExistence type="predicted"/>
<dbReference type="STRING" id="7395.A0A1A9VP66"/>
<dbReference type="EnsemblMetazoa" id="GAUT043208-RA">
    <property type="protein sequence ID" value="GAUT043208-PA"/>
    <property type="gene ID" value="GAUT043208"/>
</dbReference>